<dbReference type="AlphaFoldDB" id="A0A6B2R8U4"/>
<dbReference type="EMBL" id="JAAGRN010000006">
    <property type="protein sequence ID" value="NDY83715.1"/>
    <property type="molecule type" value="Genomic_DNA"/>
</dbReference>
<reference evidence="2" key="1">
    <citation type="submission" date="2020-02" db="EMBL/GenBank/DDBJ databases">
        <authorList>
            <person name="Chen W.-M."/>
        </authorList>
    </citation>
    <scope>NUCLEOTIDE SEQUENCE</scope>
    <source>
        <strain evidence="2">NBD-18</strain>
    </source>
</reference>
<organism evidence="2">
    <name type="scientific">Sheuella amnicola</name>
    <dbReference type="NCBI Taxonomy" id="2707330"/>
    <lineage>
        <taxon>Bacteria</taxon>
        <taxon>Pseudomonadati</taxon>
        <taxon>Pseudomonadota</taxon>
        <taxon>Betaproteobacteria</taxon>
        <taxon>Burkholderiales</taxon>
        <taxon>Alcaligenaceae</taxon>
        <taxon>Sheuella</taxon>
    </lineage>
</organism>
<gene>
    <name evidence="2" type="ORF">G3I67_10765</name>
</gene>
<accession>A0A6B2R8U4</accession>
<comment type="caution">
    <text evidence="2">The sequence shown here is derived from an EMBL/GenBank/DDBJ whole genome shotgun (WGS) entry which is preliminary data.</text>
</comment>
<feature type="transmembrane region" description="Helical" evidence="1">
    <location>
        <begin position="44"/>
        <end position="61"/>
    </location>
</feature>
<evidence type="ECO:0000256" key="1">
    <source>
        <dbReference type="SAM" id="Phobius"/>
    </source>
</evidence>
<evidence type="ECO:0000313" key="2">
    <source>
        <dbReference type="EMBL" id="NDY83715.1"/>
    </source>
</evidence>
<dbReference type="RefSeq" id="WP_163655168.1">
    <property type="nucleotide sequence ID" value="NZ_JAAGRN010000006.1"/>
</dbReference>
<proteinExistence type="predicted"/>
<keyword evidence="1" id="KW-0812">Transmembrane</keyword>
<keyword evidence="1" id="KW-0472">Membrane</keyword>
<protein>
    <submittedName>
        <fullName evidence="2">Uncharacterized protein</fullName>
    </submittedName>
</protein>
<sequence length="70" mass="7940">MTNRSDRWRNRRKMAWLSMLAGLLFPLLILVTESAQLGQIAPPFYVFVGMVVTAYIGGAVVDDRWQQGVK</sequence>
<name>A0A6B2R8U4_9BURK</name>
<keyword evidence="1" id="KW-1133">Transmembrane helix</keyword>